<dbReference type="OrthoDB" id="10061327at2759"/>
<accession>A0A8J2R2N4</accession>
<protein>
    <submittedName>
        <fullName evidence="2">(African queen) hypothetical protein</fullName>
    </submittedName>
</protein>
<keyword evidence="1" id="KW-0812">Transmembrane</keyword>
<keyword evidence="1" id="KW-1133">Transmembrane helix</keyword>
<keyword evidence="1" id="KW-0472">Membrane</keyword>
<keyword evidence="3" id="KW-1185">Reference proteome</keyword>
<dbReference type="AlphaFoldDB" id="A0A8J2R2N4"/>
<comment type="caution">
    <text evidence="2">The sequence shown here is derived from an EMBL/GenBank/DDBJ whole genome shotgun (WGS) entry which is preliminary data.</text>
</comment>
<evidence type="ECO:0000313" key="2">
    <source>
        <dbReference type="EMBL" id="CAG9579700.1"/>
    </source>
</evidence>
<reference evidence="2" key="1">
    <citation type="submission" date="2021-09" db="EMBL/GenBank/DDBJ databases">
        <authorList>
            <person name="Martin H S."/>
        </authorList>
    </citation>
    <scope>NUCLEOTIDE SEQUENCE</scope>
</reference>
<proteinExistence type="predicted"/>
<feature type="transmembrane region" description="Helical" evidence="1">
    <location>
        <begin position="39"/>
        <end position="61"/>
    </location>
</feature>
<evidence type="ECO:0000313" key="3">
    <source>
        <dbReference type="Proteomes" id="UP000789524"/>
    </source>
</evidence>
<sequence length="119" mass="12379">MLTCHVIYKASATWPDLKDTAQFERAASAIMGGRPAARLAVVVVAAIAVIAASATVTKAAAAAMDRAAVAVAVAETTTTIGILETLILALRLSIIIPVEWSLSNQDLVEDGDKLTSIEF</sequence>
<gene>
    <name evidence="2" type="ORF">DCHRY22_LOCUS13286</name>
</gene>
<evidence type="ECO:0000256" key="1">
    <source>
        <dbReference type="SAM" id="Phobius"/>
    </source>
</evidence>
<dbReference type="Proteomes" id="UP000789524">
    <property type="component" value="Unassembled WGS sequence"/>
</dbReference>
<feature type="transmembrane region" description="Helical" evidence="1">
    <location>
        <begin position="67"/>
        <end position="90"/>
    </location>
</feature>
<organism evidence="2 3">
    <name type="scientific">Danaus chrysippus</name>
    <name type="common">African queen</name>
    <dbReference type="NCBI Taxonomy" id="151541"/>
    <lineage>
        <taxon>Eukaryota</taxon>
        <taxon>Metazoa</taxon>
        <taxon>Ecdysozoa</taxon>
        <taxon>Arthropoda</taxon>
        <taxon>Hexapoda</taxon>
        <taxon>Insecta</taxon>
        <taxon>Pterygota</taxon>
        <taxon>Neoptera</taxon>
        <taxon>Endopterygota</taxon>
        <taxon>Lepidoptera</taxon>
        <taxon>Glossata</taxon>
        <taxon>Ditrysia</taxon>
        <taxon>Papilionoidea</taxon>
        <taxon>Nymphalidae</taxon>
        <taxon>Danainae</taxon>
        <taxon>Danaini</taxon>
        <taxon>Danaina</taxon>
        <taxon>Danaus</taxon>
        <taxon>Anosia</taxon>
    </lineage>
</organism>
<name>A0A8J2R2N4_9NEOP</name>
<dbReference type="EMBL" id="CAKASE010000079">
    <property type="protein sequence ID" value="CAG9579700.1"/>
    <property type="molecule type" value="Genomic_DNA"/>
</dbReference>